<keyword evidence="2" id="KW-1185">Reference proteome</keyword>
<gene>
    <name evidence="1" type="ORF">SCALOS_LOCUS3451</name>
</gene>
<name>A0ACA9L4S9_9GLOM</name>
<accession>A0ACA9L4S9</accession>
<proteinExistence type="predicted"/>
<dbReference type="EMBL" id="CAJVPM010003790">
    <property type="protein sequence ID" value="CAG8505958.1"/>
    <property type="molecule type" value="Genomic_DNA"/>
</dbReference>
<comment type="caution">
    <text evidence="1">The sequence shown here is derived from an EMBL/GenBank/DDBJ whole genome shotgun (WGS) entry which is preliminary data.</text>
</comment>
<feature type="non-terminal residue" evidence="1">
    <location>
        <position position="1"/>
    </location>
</feature>
<organism evidence="1 2">
    <name type="scientific">Scutellospora calospora</name>
    <dbReference type="NCBI Taxonomy" id="85575"/>
    <lineage>
        <taxon>Eukaryota</taxon>
        <taxon>Fungi</taxon>
        <taxon>Fungi incertae sedis</taxon>
        <taxon>Mucoromycota</taxon>
        <taxon>Glomeromycotina</taxon>
        <taxon>Glomeromycetes</taxon>
        <taxon>Diversisporales</taxon>
        <taxon>Gigasporaceae</taxon>
        <taxon>Scutellospora</taxon>
    </lineage>
</organism>
<protein>
    <submittedName>
        <fullName evidence="1">6179_t:CDS:1</fullName>
    </submittedName>
</protein>
<reference evidence="1" key="1">
    <citation type="submission" date="2021-06" db="EMBL/GenBank/DDBJ databases">
        <authorList>
            <person name="Kallberg Y."/>
            <person name="Tangrot J."/>
            <person name="Rosling A."/>
        </authorList>
    </citation>
    <scope>NUCLEOTIDE SEQUENCE</scope>
    <source>
        <strain evidence="1">AU212A</strain>
    </source>
</reference>
<evidence type="ECO:0000313" key="2">
    <source>
        <dbReference type="Proteomes" id="UP000789860"/>
    </source>
</evidence>
<sequence>SSQFWVSLSRPVKADDKTTYLCNVATDARARAPYDFGRSGISDSLSFNHLPLGDFLPSLRAEFVGVLAPDFLAVVHGVSRHAQHGAVDAKGFLDAHVEFLDARRVHEHVEEQGAGGVGGGVGAGDQLGEGLGGEFGAAEFLTLLVFAFHEAGEEVDTVDLASLGGLEAHVDTGNGDTGEVLDGFNALGEEWVHEVLGVWLDPGNAANGVGDLTSAVEHFNGWSIGWWSVGGCPDFCEILSILEHTEGSAERQISNDVERNVVEPVQAVHAVESAAGLLAELVPLCRQHLKVVVHVLFELADALGAECVRNGLALADHAGWRRRHRSSPCSMMISLRRESLEDIDIRFKETSSMAIDYGDRIRVCDRDLVRLDADEFAVLRVGIVDSQITAAAATLVQVPEVGELGEEWTGDILVGTGTWWSSGRPKQEGALESEVNWYFGSWERAPLTTFGGAPVVFTPLCRHRAPMNLTCPRPIRAVSKRATPLMFPKLGGRIRAAVSATEPQVAELFH</sequence>
<dbReference type="Proteomes" id="UP000789860">
    <property type="component" value="Unassembled WGS sequence"/>
</dbReference>
<evidence type="ECO:0000313" key="1">
    <source>
        <dbReference type="EMBL" id="CAG8505958.1"/>
    </source>
</evidence>